<evidence type="ECO:0000313" key="1">
    <source>
        <dbReference type="EMBL" id="CAG8844322.1"/>
    </source>
</evidence>
<dbReference type="Proteomes" id="UP000789920">
    <property type="component" value="Unassembled WGS sequence"/>
</dbReference>
<comment type="caution">
    <text evidence="1">The sequence shown here is derived from an EMBL/GenBank/DDBJ whole genome shotgun (WGS) entry which is preliminary data.</text>
</comment>
<evidence type="ECO:0000313" key="2">
    <source>
        <dbReference type="Proteomes" id="UP000789920"/>
    </source>
</evidence>
<sequence length="42" mass="5227">LNPKLEPKEGLRYCLNPRLEPKEDLRYEPNPIEFKRRKNLYR</sequence>
<proteinExistence type="predicted"/>
<organism evidence="1 2">
    <name type="scientific">Racocetra persica</name>
    <dbReference type="NCBI Taxonomy" id="160502"/>
    <lineage>
        <taxon>Eukaryota</taxon>
        <taxon>Fungi</taxon>
        <taxon>Fungi incertae sedis</taxon>
        <taxon>Mucoromycota</taxon>
        <taxon>Glomeromycotina</taxon>
        <taxon>Glomeromycetes</taxon>
        <taxon>Diversisporales</taxon>
        <taxon>Gigasporaceae</taxon>
        <taxon>Racocetra</taxon>
    </lineage>
</organism>
<feature type="non-terminal residue" evidence="1">
    <location>
        <position position="1"/>
    </location>
</feature>
<accession>A0ACA9SNZ5</accession>
<name>A0ACA9SNZ5_9GLOM</name>
<dbReference type="EMBL" id="CAJVQC010142092">
    <property type="protein sequence ID" value="CAG8844322.1"/>
    <property type="molecule type" value="Genomic_DNA"/>
</dbReference>
<reference evidence="1" key="1">
    <citation type="submission" date="2021-06" db="EMBL/GenBank/DDBJ databases">
        <authorList>
            <person name="Kallberg Y."/>
            <person name="Tangrot J."/>
            <person name="Rosling A."/>
        </authorList>
    </citation>
    <scope>NUCLEOTIDE SEQUENCE</scope>
    <source>
        <strain evidence="1">MA461A</strain>
    </source>
</reference>
<protein>
    <submittedName>
        <fullName evidence="1">7327_t:CDS:1</fullName>
    </submittedName>
</protein>
<gene>
    <name evidence="1" type="ORF">RPERSI_LOCUS33153</name>
</gene>
<keyword evidence="2" id="KW-1185">Reference proteome</keyword>
<feature type="non-terminal residue" evidence="1">
    <location>
        <position position="42"/>
    </location>
</feature>